<gene>
    <name evidence="3" type="ORF">BUALT_BualtUnG0033700</name>
</gene>
<reference evidence="3" key="1">
    <citation type="submission" date="2019-10" db="EMBL/GenBank/DDBJ databases">
        <authorList>
            <person name="Zhang R."/>
            <person name="Pan Y."/>
            <person name="Wang J."/>
            <person name="Ma R."/>
            <person name="Yu S."/>
        </authorList>
    </citation>
    <scope>NUCLEOTIDE SEQUENCE</scope>
    <source>
        <strain evidence="3">LA-IB0</strain>
        <tissue evidence="3">Leaf</tissue>
    </source>
</reference>
<dbReference type="Pfam" id="PF03108">
    <property type="entry name" value="DBD_Tnp_Mut"/>
    <property type="match status" value="1"/>
</dbReference>
<evidence type="ECO:0000313" key="3">
    <source>
        <dbReference type="EMBL" id="KAG8362826.1"/>
    </source>
</evidence>
<feature type="region of interest" description="Disordered" evidence="1">
    <location>
        <begin position="158"/>
        <end position="182"/>
    </location>
</feature>
<feature type="domain" description="Transposase MuDR plant" evidence="2">
    <location>
        <begin position="353"/>
        <end position="398"/>
    </location>
</feature>
<evidence type="ECO:0000259" key="2">
    <source>
        <dbReference type="Pfam" id="PF03108"/>
    </source>
</evidence>
<proteinExistence type="predicted"/>
<feature type="region of interest" description="Disordered" evidence="1">
    <location>
        <begin position="260"/>
        <end position="344"/>
    </location>
</feature>
<dbReference type="EMBL" id="WHWC01000270">
    <property type="protein sequence ID" value="KAG8362826.1"/>
    <property type="molecule type" value="Genomic_DNA"/>
</dbReference>
<dbReference type="AlphaFoldDB" id="A0AAV6W0E7"/>
<comment type="caution">
    <text evidence="3">The sequence shown here is derived from an EMBL/GenBank/DDBJ whole genome shotgun (WGS) entry which is preliminary data.</text>
</comment>
<protein>
    <recommendedName>
        <fullName evidence="2">Transposase MuDR plant domain-containing protein</fullName>
    </recommendedName>
</protein>
<feature type="compositionally biased region" description="Basic and acidic residues" evidence="1">
    <location>
        <begin position="158"/>
        <end position="168"/>
    </location>
</feature>
<keyword evidence="4" id="KW-1185">Reference proteome</keyword>
<name>A0AAV6W0E7_9LAMI</name>
<feature type="compositionally biased region" description="Low complexity" evidence="1">
    <location>
        <begin position="305"/>
        <end position="322"/>
    </location>
</feature>
<dbReference type="PANTHER" id="PTHR31973:SF191">
    <property type="entry name" value="OS05G0489400 PROTEIN"/>
    <property type="match status" value="1"/>
</dbReference>
<evidence type="ECO:0000313" key="4">
    <source>
        <dbReference type="Proteomes" id="UP000826271"/>
    </source>
</evidence>
<dbReference type="PANTHER" id="PTHR31973">
    <property type="entry name" value="POLYPROTEIN, PUTATIVE-RELATED"/>
    <property type="match status" value="1"/>
</dbReference>
<sequence length="404" mass="45428">MTVVSHSLKNGLNIVRQNEFTFIFNKQKGLIATFQEVLPTSDHRFCVKHLHNNFKGVGFKGLAFKNILWRVARTTKVSDYKTCMQQMRDLNPTALDWFKDKSPLQWSKSHFSEYCKCDILLNNICESFNRKILEARKKAIITIGAGRPGGARRLEQYEAPKKKKEEVRKRRTKNNQGRTRNAIEEDPFMVDTQNEVQGNGDSDFKKRRATNGGGYELLHSDDDMKEQGILHVPCGEMRVFIEPQPNGDLIFLGQSVVEDSEGEENTAGAMGNDDESNGDLGEAGTSAGGDLDEPIDGGSDRNETESSSESSDSSSDDSVCSGDDLDEHRGFEEDEEMPGYPMFNPVEIYDPPLTLGLQFSTKIEFRKVIDPLAIKTRRTLKVTRNDTNRVYVRCGGECSGWTNI</sequence>
<dbReference type="Proteomes" id="UP000826271">
    <property type="component" value="Unassembled WGS sequence"/>
</dbReference>
<dbReference type="InterPro" id="IPR004332">
    <property type="entry name" value="Transposase_MuDR"/>
</dbReference>
<evidence type="ECO:0000256" key="1">
    <source>
        <dbReference type="SAM" id="MobiDB-lite"/>
    </source>
</evidence>
<organism evidence="3 4">
    <name type="scientific">Buddleja alternifolia</name>
    <dbReference type="NCBI Taxonomy" id="168488"/>
    <lineage>
        <taxon>Eukaryota</taxon>
        <taxon>Viridiplantae</taxon>
        <taxon>Streptophyta</taxon>
        <taxon>Embryophyta</taxon>
        <taxon>Tracheophyta</taxon>
        <taxon>Spermatophyta</taxon>
        <taxon>Magnoliopsida</taxon>
        <taxon>eudicotyledons</taxon>
        <taxon>Gunneridae</taxon>
        <taxon>Pentapetalae</taxon>
        <taxon>asterids</taxon>
        <taxon>lamiids</taxon>
        <taxon>Lamiales</taxon>
        <taxon>Scrophulariaceae</taxon>
        <taxon>Buddlejeae</taxon>
        <taxon>Buddleja</taxon>
    </lineage>
</organism>
<accession>A0AAV6W0E7</accession>